<reference evidence="12" key="1">
    <citation type="submission" date="2022-08" db="EMBL/GenBank/DDBJ databases">
        <authorList>
            <person name="Vandamme P."/>
            <person name="Hettiarachchi A."/>
            <person name="Peeters C."/>
            <person name="Cnockaert M."/>
            <person name="Carlier A."/>
        </authorList>
    </citation>
    <scope>NUCLEOTIDE SEQUENCE</scope>
    <source>
        <strain evidence="12">LMG 31809</strain>
    </source>
</reference>
<evidence type="ECO:0000256" key="4">
    <source>
        <dbReference type="ARBA" id="ARBA00022741"/>
    </source>
</evidence>
<evidence type="ECO:0000256" key="1">
    <source>
        <dbReference type="ARBA" id="ARBA00005187"/>
    </source>
</evidence>
<dbReference type="GO" id="GO:0005524">
    <property type="term" value="F:ATP binding"/>
    <property type="evidence" value="ECO:0007669"/>
    <property type="project" value="UniProtKB-KW"/>
</dbReference>
<dbReference type="RefSeq" id="WP_274942204.1">
    <property type="nucleotide sequence ID" value="NZ_JANWOI010000001.1"/>
</dbReference>
<evidence type="ECO:0000313" key="13">
    <source>
        <dbReference type="Proteomes" id="UP001141619"/>
    </source>
</evidence>
<dbReference type="PIRSF" id="PIRSF001589">
    <property type="entry name" value="Asn_synthetase_glu-h"/>
    <property type="match status" value="1"/>
</dbReference>
<evidence type="ECO:0000256" key="9">
    <source>
        <dbReference type="PIRSR" id="PIRSR001589-2"/>
    </source>
</evidence>
<dbReference type="Gene3D" id="3.60.20.10">
    <property type="entry name" value="Glutamine Phosphoribosylpyrophosphate, subunit 1, domain 1"/>
    <property type="match status" value="1"/>
</dbReference>
<evidence type="ECO:0000259" key="11">
    <source>
        <dbReference type="PROSITE" id="PS51278"/>
    </source>
</evidence>
<organism evidence="12 13">
    <name type="scientific">Govanella unica</name>
    <dbReference type="NCBI Taxonomy" id="2975056"/>
    <lineage>
        <taxon>Bacteria</taxon>
        <taxon>Pseudomonadati</taxon>
        <taxon>Pseudomonadota</taxon>
        <taxon>Alphaproteobacteria</taxon>
        <taxon>Emcibacterales</taxon>
        <taxon>Govanellaceae</taxon>
        <taxon>Govanella</taxon>
    </lineage>
</organism>
<name>A0A9X3Z600_9PROT</name>
<feature type="binding site" evidence="9">
    <location>
        <position position="105"/>
    </location>
    <ligand>
        <name>L-glutamine</name>
        <dbReference type="ChEBI" id="CHEBI:58359"/>
    </ligand>
</feature>
<dbReference type="PANTHER" id="PTHR43284:SF1">
    <property type="entry name" value="ASPARAGINE SYNTHETASE"/>
    <property type="match status" value="1"/>
</dbReference>
<dbReference type="InterPro" id="IPR017932">
    <property type="entry name" value="GATase_2_dom"/>
</dbReference>
<keyword evidence="8" id="KW-0061">Asparagine biosynthesis</keyword>
<evidence type="ECO:0000256" key="2">
    <source>
        <dbReference type="ARBA" id="ARBA00005752"/>
    </source>
</evidence>
<feature type="binding site" evidence="9">
    <location>
        <begin position="378"/>
        <end position="379"/>
    </location>
    <ligand>
        <name>ATP</name>
        <dbReference type="ChEBI" id="CHEBI:30616"/>
    </ligand>
</feature>
<feature type="active site" description="For GATase activity" evidence="8">
    <location>
        <position position="2"/>
    </location>
</feature>
<accession>A0A9X3Z600</accession>
<evidence type="ECO:0000313" key="12">
    <source>
        <dbReference type="EMBL" id="MDA5192498.1"/>
    </source>
</evidence>
<keyword evidence="8" id="KW-0028">Amino-acid biosynthesis</keyword>
<feature type="site" description="Important for beta-aspartyl-AMP intermediate formation" evidence="10">
    <location>
        <position position="380"/>
    </location>
</feature>
<dbReference type="InterPro" id="IPR006426">
    <property type="entry name" value="Asn_synth_AEB"/>
</dbReference>
<dbReference type="GO" id="GO:0004066">
    <property type="term" value="F:asparagine synthase (glutamine-hydrolyzing) activity"/>
    <property type="evidence" value="ECO:0007669"/>
    <property type="project" value="UniProtKB-EC"/>
</dbReference>
<keyword evidence="4 9" id="KW-0547">Nucleotide-binding</keyword>
<dbReference type="Gene3D" id="3.40.50.620">
    <property type="entry name" value="HUPs"/>
    <property type="match status" value="1"/>
</dbReference>
<evidence type="ECO:0000256" key="3">
    <source>
        <dbReference type="ARBA" id="ARBA00012737"/>
    </source>
</evidence>
<dbReference type="Proteomes" id="UP001141619">
    <property type="component" value="Unassembled WGS sequence"/>
</dbReference>
<dbReference type="GO" id="GO:0006529">
    <property type="term" value="P:asparagine biosynthetic process"/>
    <property type="evidence" value="ECO:0007669"/>
    <property type="project" value="UniProtKB-KW"/>
</dbReference>
<dbReference type="NCBIfam" id="TIGR01536">
    <property type="entry name" value="asn_synth_AEB"/>
    <property type="match status" value="1"/>
</dbReference>
<dbReference type="SUPFAM" id="SSF56235">
    <property type="entry name" value="N-terminal nucleophile aminohydrolases (Ntn hydrolases)"/>
    <property type="match status" value="1"/>
</dbReference>
<gene>
    <name evidence="12" type="primary">asnB</name>
    <name evidence="12" type="ORF">NYP16_00805</name>
</gene>
<keyword evidence="6 8" id="KW-0315">Glutamine amidotransferase</keyword>
<dbReference type="GO" id="GO:0005829">
    <property type="term" value="C:cytosol"/>
    <property type="evidence" value="ECO:0007669"/>
    <property type="project" value="TreeGrafter"/>
</dbReference>
<comment type="similarity">
    <text evidence="2">Belongs to the asparagine synthetase family.</text>
</comment>
<comment type="catalytic activity">
    <reaction evidence="7">
        <text>L-aspartate + L-glutamine + ATP + H2O = L-asparagine + L-glutamate + AMP + diphosphate + H(+)</text>
        <dbReference type="Rhea" id="RHEA:12228"/>
        <dbReference type="ChEBI" id="CHEBI:15377"/>
        <dbReference type="ChEBI" id="CHEBI:15378"/>
        <dbReference type="ChEBI" id="CHEBI:29985"/>
        <dbReference type="ChEBI" id="CHEBI:29991"/>
        <dbReference type="ChEBI" id="CHEBI:30616"/>
        <dbReference type="ChEBI" id="CHEBI:33019"/>
        <dbReference type="ChEBI" id="CHEBI:58048"/>
        <dbReference type="ChEBI" id="CHEBI:58359"/>
        <dbReference type="ChEBI" id="CHEBI:456215"/>
        <dbReference type="EC" id="6.3.5.4"/>
    </reaction>
</comment>
<comment type="pathway">
    <text evidence="1">Amino-acid biosynthesis; L-asparagine biosynthesis; L-asparagine from L-aspartate (L-Gln route): step 1/1.</text>
</comment>
<evidence type="ECO:0000256" key="7">
    <source>
        <dbReference type="ARBA" id="ARBA00048741"/>
    </source>
</evidence>
<dbReference type="InterPro" id="IPR001962">
    <property type="entry name" value="Asn_synthase"/>
</dbReference>
<evidence type="ECO:0000256" key="5">
    <source>
        <dbReference type="ARBA" id="ARBA00022840"/>
    </source>
</evidence>
<dbReference type="CDD" id="cd00712">
    <property type="entry name" value="AsnB"/>
    <property type="match status" value="1"/>
</dbReference>
<dbReference type="EMBL" id="JANWOI010000001">
    <property type="protein sequence ID" value="MDA5192498.1"/>
    <property type="molecule type" value="Genomic_DNA"/>
</dbReference>
<keyword evidence="5 9" id="KW-0067">ATP-binding</keyword>
<dbReference type="InterPro" id="IPR029055">
    <property type="entry name" value="Ntn_hydrolases_N"/>
</dbReference>
<dbReference type="InterPro" id="IPR033738">
    <property type="entry name" value="AsnB_N"/>
</dbReference>
<evidence type="ECO:0000256" key="6">
    <source>
        <dbReference type="ARBA" id="ARBA00022962"/>
    </source>
</evidence>
<dbReference type="CDD" id="cd01991">
    <property type="entry name" value="Asn_synthase_B_C"/>
    <property type="match status" value="1"/>
</dbReference>
<dbReference type="PROSITE" id="PS51278">
    <property type="entry name" value="GATASE_TYPE_2"/>
    <property type="match status" value="1"/>
</dbReference>
<dbReference type="PANTHER" id="PTHR43284">
    <property type="entry name" value="ASPARAGINE SYNTHETASE (GLUTAMINE-HYDROLYZING)"/>
    <property type="match status" value="1"/>
</dbReference>
<keyword evidence="12" id="KW-0436">Ligase</keyword>
<comment type="caution">
    <text evidence="12">The sequence shown here is derived from an EMBL/GenBank/DDBJ whole genome shotgun (WGS) entry which is preliminary data.</text>
</comment>
<evidence type="ECO:0000256" key="8">
    <source>
        <dbReference type="PIRSR" id="PIRSR001589-1"/>
    </source>
</evidence>
<keyword evidence="13" id="KW-1185">Reference proteome</keyword>
<protein>
    <recommendedName>
        <fullName evidence="3">asparagine synthase (glutamine-hydrolyzing)</fullName>
        <ecNumber evidence="3">6.3.5.4</ecNumber>
    </recommendedName>
</protein>
<feature type="binding site" evidence="9">
    <location>
        <position position="305"/>
    </location>
    <ligand>
        <name>ATP</name>
        <dbReference type="ChEBI" id="CHEBI:30616"/>
    </ligand>
</feature>
<evidence type="ECO:0000256" key="10">
    <source>
        <dbReference type="PIRSR" id="PIRSR001589-3"/>
    </source>
</evidence>
<feature type="domain" description="Glutamine amidotransferase type-2" evidence="11">
    <location>
        <begin position="2"/>
        <end position="219"/>
    </location>
</feature>
<reference evidence="12" key="2">
    <citation type="journal article" date="2023" name="Syst. Appl. Microbiol.">
        <title>Govania unica gen. nov., sp. nov., a rare biosphere bacterium that represents a novel family in the class Alphaproteobacteria.</title>
        <authorList>
            <person name="Vandamme P."/>
            <person name="Peeters C."/>
            <person name="Hettiarachchi A."/>
            <person name="Cnockaert M."/>
            <person name="Carlier A."/>
        </authorList>
    </citation>
    <scope>NUCLEOTIDE SEQUENCE</scope>
    <source>
        <strain evidence="12">LMG 31809</strain>
    </source>
</reference>
<proteinExistence type="inferred from homology"/>
<dbReference type="InterPro" id="IPR051786">
    <property type="entry name" value="ASN_synthetase/amidase"/>
</dbReference>
<dbReference type="AlphaFoldDB" id="A0A9X3Z600"/>
<dbReference type="Pfam" id="PF13522">
    <property type="entry name" value="GATase_6"/>
    <property type="match status" value="1"/>
</dbReference>
<sequence>MCGFTGFIERASRSYPLATTGERMALAILHRGPDDAGVWTDAEAGICLAHRRLSILDLSPHGHQPMASTCGRYVIVFNGEIYNHHQIRRDLEQQHGPQSWRGHSDTEVMLAAIAHWGLQKALEAFNGMFAFALWDRQDRVLHLARDRAGEKPLYYGWAGSAFLFGSELKALRAHPAWNAPVDRTALALYLKYNYVPAPLSIHQGIFKLKPGCYLSLPLDSAPGQLPEAQEYWSAIAAAQYGLANPFEASDAELAAELETLLKDAVALRMEADVPLGAFLSGGIDSSTVVALMQAQSRRPVQTFTIGFNEEGYNEAVHAKAVARHLGTDHTELYVTPEEALDVIPRLPHMYDEPFADSSQIPTYLVSALARKHVTVSLSGDAGDELFCGYNRYFQGRRIWDKLDRVPHGGRKGIASLLESLTPATWDSLGRIVPQRLRPPALGDKLHKLARVIRTDSPDVMYDGLISQWSLDAAVVKGADYDRALGLSQLDPSLLPDFTARMMLNDQLAYLADDILVKVDRASMAVSLESRVPFLDHRVIEHAWRIPLAAKIRDGKGKAVLRNVLYNYVPRDLIERPKMGFGVPIDQWLRGPLRDWCEDLLSARKLTDGGYFEAAPIRQKWQEHLSGTRNWSYHLWTILMFQAWLERQVEDETSLPAAIAVSAS</sequence>
<dbReference type="EC" id="6.3.5.4" evidence="3"/>
<dbReference type="Pfam" id="PF00733">
    <property type="entry name" value="Asn_synthase"/>
    <property type="match status" value="1"/>
</dbReference>
<dbReference type="SUPFAM" id="SSF52402">
    <property type="entry name" value="Adenine nucleotide alpha hydrolases-like"/>
    <property type="match status" value="1"/>
</dbReference>
<dbReference type="InterPro" id="IPR014729">
    <property type="entry name" value="Rossmann-like_a/b/a_fold"/>
</dbReference>